<sequence length="278" mass="30290">MTQTDLIQRLTVDLPITAGSFIVTVYGDVVVPRGEVLWIGSLIAICARIGISENLVRTAVSRLVAAGRLEGERVGRRSFYRLAPAARAEFAEAARLLYARNQPSGDWLVLLDPHLPEDLARRHRMARIGGDLWLCPARNDLPPTGGLVLRATTVAGTDQLPQLARFWDLDTLAARYRDVLDRFTPLAGVVPAITPEDALIARLLLVHLYRGVLLRDPGLPAAALPPDWPGTEAQALFRNLYPALTPLAEAHVAKVMEGDDGPLAETTPRSQARLQALA</sequence>
<dbReference type="EMBL" id="JAPTYD010000003">
    <property type="protein sequence ID" value="MCZ0960719.1"/>
    <property type="molecule type" value="Genomic_DNA"/>
</dbReference>
<dbReference type="PIRSF" id="PIRSF020623">
    <property type="entry name" value="PaaX"/>
    <property type="match status" value="1"/>
</dbReference>
<dbReference type="InterPro" id="IPR013225">
    <property type="entry name" value="PaaX_C"/>
</dbReference>
<dbReference type="PANTHER" id="PTHR30319:SF1">
    <property type="entry name" value="TRANSCRIPTIONAL REPRESSOR PAAX"/>
    <property type="match status" value="1"/>
</dbReference>
<dbReference type="Pfam" id="PF07848">
    <property type="entry name" value="PaaX"/>
    <property type="match status" value="1"/>
</dbReference>
<dbReference type="Pfam" id="PF08223">
    <property type="entry name" value="PaaX_C"/>
    <property type="match status" value="1"/>
</dbReference>
<comment type="caution">
    <text evidence="3">The sequence shown here is derived from an EMBL/GenBank/DDBJ whole genome shotgun (WGS) entry which is preliminary data.</text>
</comment>
<keyword evidence="4" id="KW-1185">Reference proteome</keyword>
<dbReference type="Gene3D" id="1.10.10.10">
    <property type="entry name" value="Winged helix-like DNA-binding domain superfamily/Winged helix DNA-binding domain"/>
    <property type="match status" value="1"/>
</dbReference>
<gene>
    <name evidence="3" type="ORF">OU682_03680</name>
</gene>
<feature type="domain" description="Transcriptional repressor PaaX-like C-terminal" evidence="2">
    <location>
        <begin position="167"/>
        <end position="253"/>
    </location>
</feature>
<dbReference type="RefSeq" id="WP_268940721.1">
    <property type="nucleotide sequence ID" value="NZ_JAPTYD010000003.1"/>
</dbReference>
<dbReference type="Proteomes" id="UP001149822">
    <property type="component" value="Unassembled WGS sequence"/>
</dbReference>
<proteinExistence type="predicted"/>
<evidence type="ECO:0000313" key="3">
    <source>
        <dbReference type="EMBL" id="MCZ0960719.1"/>
    </source>
</evidence>
<evidence type="ECO:0000259" key="2">
    <source>
        <dbReference type="Pfam" id="PF08223"/>
    </source>
</evidence>
<dbReference type="Gene3D" id="1.20.58.1460">
    <property type="match status" value="1"/>
</dbReference>
<evidence type="ECO:0000313" key="4">
    <source>
        <dbReference type="Proteomes" id="UP001149822"/>
    </source>
</evidence>
<dbReference type="InterPro" id="IPR012906">
    <property type="entry name" value="PaaX-like_N"/>
</dbReference>
<feature type="domain" description="Transcriptional repressor PaaX-like N-terminal" evidence="1">
    <location>
        <begin position="18"/>
        <end position="83"/>
    </location>
</feature>
<dbReference type="InterPro" id="IPR011965">
    <property type="entry name" value="PaaX_trns_reg"/>
</dbReference>
<dbReference type="InterPro" id="IPR036390">
    <property type="entry name" value="WH_DNA-bd_sf"/>
</dbReference>
<dbReference type="SUPFAM" id="SSF46785">
    <property type="entry name" value="Winged helix' DNA-binding domain"/>
    <property type="match status" value="1"/>
</dbReference>
<organism evidence="3 4">
    <name type="scientific">Paracoccus benzoatiresistens</name>
    <dbReference type="NCBI Taxonomy" id="2997341"/>
    <lineage>
        <taxon>Bacteria</taxon>
        <taxon>Pseudomonadati</taxon>
        <taxon>Pseudomonadota</taxon>
        <taxon>Alphaproteobacteria</taxon>
        <taxon>Rhodobacterales</taxon>
        <taxon>Paracoccaceae</taxon>
        <taxon>Paracoccus</taxon>
    </lineage>
</organism>
<dbReference type="InterPro" id="IPR036388">
    <property type="entry name" value="WH-like_DNA-bd_sf"/>
</dbReference>
<dbReference type="PANTHER" id="PTHR30319">
    <property type="entry name" value="PHENYLACETIC ACID REGULATOR-RELATED TRANSCRIPTIONAL REPRESSOR"/>
    <property type="match status" value="1"/>
</dbReference>
<name>A0ABT4J0S4_9RHOB</name>
<evidence type="ECO:0000259" key="1">
    <source>
        <dbReference type="Pfam" id="PF07848"/>
    </source>
</evidence>
<accession>A0ABT4J0S4</accession>
<reference evidence="3" key="1">
    <citation type="submission" date="2022-12" db="EMBL/GenBank/DDBJ databases">
        <title>Paracoccus sp. EF6 isolated from a lake water.</title>
        <authorList>
            <person name="Liu H."/>
        </authorList>
    </citation>
    <scope>NUCLEOTIDE SEQUENCE</scope>
    <source>
        <strain evidence="3">EF6</strain>
    </source>
</reference>
<protein>
    <submittedName>
        <fullName evidence="3">PaaX family transcriptional regulator</fullName>
    </submittedName>
</protein>